<accession>A0A9W6GLZ7</accession>
<comment type="caution">
    <text evidence="2">The sequence shown here is derived from an EMBL/GenBank/DDBJ whole genome shotgun (WGS) entry which is preliminary data.</text>
</comment>
<dbReference type="EMBL" id="BSDY01000020">
    <property type="protein sequence ID" value="GLI57548.1"/>
    <property type="molecule type" value="Genomic_DNA"/>
</dbReference>
<evidence type="ECO:0000313" key="2">
    <source>
        <dbReference type="EMBL" id="GLI57548.1"/>
    </source>
</evidence>
<reference evidence="2" key="1">
    <citation type="submission" date="2022-12" db="EMBL/GenBank/DDBJ databases">
        <title>Reference genome sequencing for broad-spectrum identification of bacterial and archaeal isolates by mass spectrometry.</title>
        <authorList>
            <person name="Sekiguchi Y."/>
            <person name="Tourlousse D.M."/>
        </authorList>
    </citation>
    <scope>NUCLEOTIDE SEQUENCE</scope>
    <source>
        <strain evidence="2">10succ1</strain>
    </source>
</reference>
<dbReference type="RefSeq" id="WP_281837208.1">
    <property type="nucleotide sequence ID" value="NZ_BSDY01000020.1"/>
</dbReference>
<keyword evidence="1" id="KW-0472">Membrane</keyword>
<name>A0A9W6GLZ7_9FUSO</name>
<keyword evidence="3" id="KW-1185">Reference proteome</keyword>
<evidence type="ECO:0000313" key="3">
    <source>
        <dbReference type="Proteomes" id="UP001144471"/>
    </source>
</evidence>
<sequence length="180" mass="21417">MKYIKLNLNEKYINREREIIEDYLLKLSVIVFLAGMMIILKNYHRDSFFYATRISEIRKAGEEQRLEVTGINEEIGEILRKQRETREEIEGSKEIIQLVHDVGMYQVTEIMNKLEAITRSSSFYLTEFSIRGEEVSVYIQNPRVDLIRVISEFEPYFRRVVITEQSDERLTLRLSDINEP</sequence>
<dbReference type="Proteomes" id="UP001144471">
    <property type="component" value="Unassembled WGS sequence"/>
</dbReference>
<dbReference type="AlphaFoldDB" id="A0A9W6GLZ7"/>
<feature type="transmembrane region" description="Helical" evidence="1">
    <location>
        <begin position="23"/>
        <end position="40"/>
    </location>
</feature>
<gene>
    <name evidence="2" type="ORF">PM10SUCC1_30620</name>
</gene>
<proteinExistence type="predicted"/>
<keyword evidence="1" id="KW-0812">Transmembrane</keyword>
<organism evidence="2 3">
    <name type="scientific">Propionigenium maris DSM 9537</name>
    <dbReference type="NCBI Taxonomy" id="1123000"/>
    <lineage>
        <taxon>Bacteria</taxon>
        <taxon>Fusobacteriati</taxon>
        <taxon>Fusobacteriota</taxon>
        <taxon>Fusobacteriia</taxon>
        <taxon>Fusobacteriales</taxon>
        <taxon>Fusobacteriaceae</taxon>
        <taxon>Propionigenium</taxon>
    </lineage>
</organism>
<keyword evidence="1" id="KW-1133">Transmembrane helix</keyword>
<evidence type="ECO:0000256" key="1">
    <source>
        <dbReference type="SAM" id="Phobius"/>
    </source>
</evidence>
<protein>
    <submittedName>
        <fullName evidence="2">Uncharacterized protein</fullName>
    </submittedName>
</protein>